<dbReference type="EMBL" id="JANPWB010000004">
    <property type="protein sequence ID" value="KAJ1194753.1"/>
    <property type="molecule type" value="Genomic_DNA"/>
</dbReference>
<evidence type="ECO:0000313" key="3">
    <source>
        <dbReference type="Proteomes" id="UP001066276"/>
    </source>
</evidence>
<dbReference type="AlphaFoldDB" id="A0AAV7V440"/>
<keyword evidence="3" id="KW-1185">Reference proteome</keyword>
<feature type="region of interest" description="Disordered" evidence="1">
    <location>
        <begin position="63"/>
        <end position="106"/>
    </location>
</feature>
<comment type="caution">
    <text evidence="2">The sequence shown here is derived from an EMBL/GenBank/DDBJ whole genome shotgun (WGS) entry which is preliminary data.</text>
</comment>
<name>A0AAV7V440_PLEWA</name>
<gene>
    <name evidence="2" type="ORF">NDU88_004039</name>
</gene>
<proteinExistence type="predicted"/>
<feature type="region of interest" description="Disordered" evidence="1">
    <location>
        <begin position="170"/>
        <end position="206"/>
    </location>
</feature>
<organism evidence="2 3">
    <name type="scientific">Pleurodeles waltl</name>
    <name type="common">Iberian ribbed newt</name>
    <dbReference type="NCBI Taxonomy" id="8319"/>
    <lineage>
        <taxon>Eukaryota</taxon>
        <taxon>Metazoa</taxon>
        <taxon>Chordata</taxon>
        <taxon>Craniata</taxon>
        <taxon>Vertebrata</taxon>
        <taxon>Euteleostomi</taxon>
        <taxon>Amphibia</taxon>
        <taxon>Batrachia</taxon>
        <taxon>Caudata</taxon>
        <taxon>Salamandroidea</taxon>
        <taxon>Salamandridae</taxon>
        <taxon>Pleurodelinae</taxon>
        <taxon>Pleurodeles</taxon>
    </lineage>
</organism>
<evidence type="ECO:0000256" key="1">
    <source>
        <dbReference type="SAM" id="MobiDB-lite"/>
    </source>
</evidence>
<evidence type="ECO:0000313" key="2">
    <source>
        <dbReference type="EMBL" id="KAJ1194753.1"/>
    </source>
</evidence>
<accession>A0AAV7V440</accession>
<reference evidence="2" key="1">
    <citation type="journal article" date="2022" name="bioRxiv">
        <title>Sequencing and chromosome-scale assembly of the giantPleurodeles waltlgenome.</title>
        <authorList>
            <person name="Brown T."/>
            <person name="Elewa A."/>
            <person name="Iarovenko S."/>
            <person name="Subramanian E."/>
            <person name="Araus A.J."/>
            <person name="Petzold A."/>
            <person name="Susuki M."/>
            <person name="Suzuki K.-i.T."/>
            <person name="Hayashi T."/>
            <person name="Toyoda A."/>
            <person name="Oliveira C."/>
            <person name="Osipova E."/>
            <person name="Leigh N.D."/>
            <person name="Simon A."/>
            <person name="Yun M.H."/>
        </authorList>
    </citation>
    <scope>NUCLEOTIDE SEQUENCE</scope>
    <source>
        <strain evidence="2">20211129_DDA</strain>
        <tissue evidence="2">Liver</tissue>
    </source>
</reference>
<protein>
    <submittedName>
        <fullName evidence="2">Uncharacterized protein</fullName>
    </submittedName>
</protein>
<dbReference type="Proteomes" id="UP001066276">
    <property type="component" value="Chromosome 2_2"/>
</dbReference>
<feature type="compositionally biased region" description="Polar residues" evidence="1">
    <location>
        <begin position="65"/>
        <end position="86"/>
    </location>
</feature>
<sequence>MVLPCDASVCWFRPIFAPPRSLTVSPYRLTQGFTSSECQDPLLLQFQGATVCVSWRTASELGESGTHSASSQQLQCHPSQKTQAQSPGRLPRFPLRRDPCNGRHSPTHEAVPLAYLSPLLLAAPRAVHRQAKGPPDSSSQAECQSKRAHRSASAHAVQFLCVGTPKYVTGPPYAARRPGATSKEDSTPIGVHKARNGLPPSSNAHL</sequence>
<feature type="region of interest" description="Disordered" evidence="1">
    <location>
        <begin position="128"/>
        <end position="149"/>
    </location>
</feature>